<evidence type="ECO:0000313" key="3">
    <source>
        <dbReference type="EMBL" id="MEJ2868773.1"/>
    </source>
</evidence>
<keyword evidence="1" id="KW-1133">Transmembrane helix</keyword>
<protein>
    <submittedName>
        <fullName evidence="3">Type II CAAX endopeptidase family protein</fullName>
    </submittedName>
</protein>
<organism evidence="3 4">
    <name type="scientific">Actinomycetospora aurantiaca</name>
    <dbReference type="NCBI Taxonomy" id="3129233"/>
    <lineage>
        <taxon>Bacteria</taxon>
        <taxon>Bacillati</taxon>
        <taxon>Actinomycetota</taxon>
        <taxon>Actinomycetes</taxon>
        <taxon>Pseudonocardiales</taxon>
        <taxon>Pseudonocardiaceae</taxon>
        <taxon>Actinomycetospora</taxon>
    </lineage>
</organism>
<feature type="transmembrane region" description="Helical" evidence="1">
    <location>
        <begin position="93"/>
        <end position="112"/>
    </location>
</feature>
<comment type="caution">
    <text evidence="3">The sequence shown here is derived from an EMBL/GenBank/DDBJ whole genome shotgun (WGS) entry which is preliminary data.</text>
</comment>
<proteinExistence type="predicted"/>
<keyword evidence="1" id="KW-0472">Membrane</keyword>
<dbReference type="Proteomes" id="UP001385809">
    <property type="component" value="Unassembled WGS sequence"/>
</dbReference>
<dbReference type="EMBL" id="JBBEGN010000005">
    <property type="protein sequence ID" value="MEJ2868773.1"/>
    <property type="molecule type" value="Genomic_DNA"/>
</dbReference>
<evidence type="ECO:0000313" key="4">
    <source>
        <dbReference type="Proteomes" id="UP001385809"/>
    </source>
</evidence>
<feature type="domain" description="CAAX prenyl protease 2/Lysostaphin resistance protein A-like" evidence="2">
    <location>
        <begin position="130"/>
        <end position="231"/>
    </location>
</feature>
<accession>A0ABU8MN71</accession>
<feature type="transmembrane region" description="Helical" evidence="1">
    <location>
        <begin position="160"/>
        <end position="180"/>
    </location>
</feature>
<sequence length="292" mass="31328">MTILRRRPLTSFFVLACTLSWVAWTPYVLSENGLGLWAYRFPEVLGTSQILGVLPGAYLGPIASAFLVTALVDGRPGLRRWIGRMGRWRVGGRWYAIALLGVPAVLLVAGTAQAGGAIVAPSLTALAMYVPGLVLQVVTTGLAEEPGWRDFALPRLQGRLGALRASFVLGPVWALWHAPLFLTEWGGRDTTWISPLNFLIFTVAFTVVVTWLFNRSGESLPVAVLAHVSVNNTASVLWGEMFPTIDGDGSMQAMAAAATVAAALVVIGTRGRLGLPDRAEDRQDLSSDTVTT</sequence>
<feature type="transmembrane region" description="Helical" evidence="1">
    <location>
        <begin position="118"/>
        <end position="139"/>
    </location>
</feature>
<evidence type="ECO:0000256" key="1">
    <source>
        <dbReference type="SAM" id="Phobius"/>
    </source>
</evidence>
<keyword evidence="4" id="KW-1185">Reference proteome</keyword>
<dbReference type="PANTHER" id="PTHR35797:SF1">
    <property type="entry name" value="PROTEASE"/>
    <property type="match status" value="1"/>
</dbReference>
<evidence type="ECO:0000259" key="2">
    <source>
        <dbReference type="Pfam" id="PF02517"/>
    </source>
</evidence>
<dbReference type="PANTHER" id="PTHR35797">
    <property type="entry name" value="PROTEASE-RELATED"/>
    <property type="match status" value="1"/>
</dbReference>
<feature type="transmembrane region" description="Helical" evidence="1">
    <location>
        <begin position="12"/>
        <end position="30"/>
    </location>
</feature>
<name>A0ABU8MN71_9PSEU</name>
<gene>
    <name evidence="3" type="ORF">WCD74_13460</name>
</gene>
<feature type="transmembrane region" description="Helical" evidence="1">
    <location>
        <begin position="220"/>
        <end position="239"/>
    </location>
</feature>
<dbReference type="InterPro" id="IPR003675">
    <property type="entry name" value="Rce1/LyrA-like_dom"/>
</dbReference>
<reference evidence="3 4" key="1">
    <citation type="submission" date="2024-03" db="EMBL/GenBank/DDBJ databases">
        <title>Actinomycetospora sp. OC33-EN08, a novel actinomycete isolated from wild orchid (Aerides multiflora).</title>
        <authorList>
            <person name="Suriyachadkun C."/>
        </authorList>
    </citation>
    <scope>NUCLEOTIDE SEQUENCE [LARGE SCALE GENOMIC DNA]</scope>
    <source>
        <strain evidence="3 4">OC33-EN08</strain>
    </source>
</reference>
<dbReference type="InterPro" id="IPR042150">
    <property type="entry name" value="MmRce1-like"/>
</dbReference>
<feature type="transmembrane region" description="Helical" evidence="1">
    <location>
        <begin position="251"/>
        <end position="269"/>
    </location>
</feature>
<feature type="transmembrane region" description="Helical" evidence="1">
    <location>
        <begin position="50"/>
        <end position="72"/>
    </location>
</feature>
<feature type="transmembrane region" description="Helical" evidence="1">
    <location>
        <begin position="192"/>
        <end position="213"/>
    </location>
</feature>
<keyword evidence="1" id="KW-0812">Transmembrane</keyword>
<dbReference type="RefSeq" id="WP_337695340.1">
    <property type="nucleotide sequence ID" value="NZ_JBBEGN010000005.1"/>
</dbReference>
<dbReference type="Pfam" id="PF02517">
    <property type="entry name" value="Rce1-like"/>
    <property type="match status" value="1"/>
</dbReference>